<feature type="transmembrane region" description="Helical" evidence="2">
    <location>
        <begin position="107"/>
        <end position="127"/>
    </location>
</feature>
<dbReference type="PANTHER" id="PTHR35394:SF5">
    <property type="entry name" value="DUF3176 DOMAIN-CONTAINING PROTEIN"/>
    <property type="match status" value="1"/>
</dbReference>
<dbReference type="PANTHER" id="PTHR35394">
    <property type="entry name" value="DUF3176 DOMAIN-CONTAINING PROTEIN"/>
    <property type="match status" value="1"/>
</dbReference>
<comment type="caution">
    <text evidence="3">The sequence shown here is derived from an EMBL/GenBank/DDBJ whole genome shotgun (WGS) entry which is preliminary data.</text>
</comment>
<keyword evidence="2" id="KW-0472">Membrane</keyword>
<feature type="transmembrane region" description="Helical" evidence="2">
    <location>
        <begin position="200"/>
        <end position="220"/>
    </location>
</feature>
<dbReference type="InterPro" id="IPR021514">
    <property type="entry name" value="DUF3176"/>
</dbReference>
<keyword evidence="2" id="KW-1133">Transmembrane helix</keyword>
<keyword evidence="2" id="KW-0812">Transmembrane</keyword>
<organism evidence="3 4">
    <name type="scientific">Diplogelasinospora grovesii</name>
    <dbReference type="NCBI Taxonomy" id="303347"/>
    <lineage>
        <taxon>Eukaryota</taxon>
        <taxon>Fungi</taxon>
        <taxon>Dikarya</taxon>
        <taxon>Ascomycota</taxon>
        <taxon>Pezizomycotina</taxon>
        <taxon>Sordariomycetes</taxon>
        <taxon>Sordariomycetidae</taxon>
        <taxon>Sordariales</taxon>
        <taxon>Diplogelasinosporaceae</taxon>
        <taxon>Diplogelasinospora</taxon>
    </lineage>
</organism>
<name>A0AAN6S1Z1_9PEZI</name>
<feature type="transmembrane region" description="Helical" evidence="2">
    <location>
        <begin position="139"/>
        <end position="158"/>
    </location>
</feature>
<dbReference type="Pfam" id="PF11374">
    <property type="entry name" value="DUF3176"/>
    <property type="match status" value="1"/>
</dbReference>
<reference evidence="4" key="1">
    <citation type="journal article" date="2023" name="Mol. Phylogenet. Evol.">
        <title>Genome-scale phylogeny and comparative genomics of the fungal order Sordariales.</title>
        <authorList>
            <person name="Hensen N."/>
            <person name="Bonometti L."/>
            <person name="Westerberg I."/>
            <person name="Brannstrom I.O."/>
            <person name="Guillou S."/>
            <person name="Cros-Aarteil S."/>
            <person name="Calhoun S."/>
            <person name="Haridas S."/>
            <person name="Kuo A."/>
            <person name="Mondo S."/>
            <person name="Pangilinan J."/>
            <person name="Riley R."/>
            <person name="LaButti K."/>
            <person name="Andreopoulos B."/>
            <person name="Lipzen A."/>
            <person name="Chen C."/>
            <person name="Yan M."/>
            <person name="Daum C."/>
            <person name="Ng V."/>
            <person name="Clum A."/>
            <person name="Steindorff A."/>
            <person name="Ohm R.A."/>
            <person name="Martin F."/>
            <person name="Silar P."/>
            <person name="Natvig D.O."/>
            <person name="Lalanne C."/>
            <person name="Gautier V."/>
            <person name="Ament-Velasquez S.L."/>
            <person name="Kruys A."/>
            <person name="Hutchinson M.I."/>
            <person name="Powell A.J."/>
            <person name="Barry K."/>
            <person name="Miller A.N."/>
            <person name="Grigoriev I.V."/>
            <person name="Debuchy R."/>
            <person name="Gladieux P."/>
            <person name="Hiltunen Thoren M."/>
            <person name="Johannesson H."/>
        </authorList>
    </citation>
    <scope>NUCLEOTIDE SEQUENCE [LARGE SCALE GENOMIC DNA]</scope>
    <source>
        <strain evidence="4">CBS 340.73</strain>
    </source>
</reference>
<proteinExistence type="predicted"/>
<feature type="region of interest" description="Disordered" evidence="1">
    <location>
        <begin position="1"/>
        <end position="86"/>
    </location>
</feature>
<evidence type="ECO:0000313" key="3">
    <source>
        <dbReference type="EMBL" id="KAK3936861.1"/>
    </source>
</evidence>
<keyword evidence="4" id="KW-1185">Reference proteome</keyword>
<feature type="transmembrane region" description="Helical" evidence="2">
    <location>
        <begin position="606"/>
        <end position="627"/>
    </location>
</feature>
<evidence type="ECO:0000256" key="1">
    <source>
        <dbReference type="SAM" id="MobiDB-lite"/>
    </source>
</evidence>
<dbReference type="AlphaFoldDB" id="A0AAN6S1Z1"/>
<sequence length="732" mass="78195">MDYESPYSFHEQKQPLTSPLQDGDHGSEQQENSVPRRSTRRSSRTLNSDGKPRPLRLPTLVGNKSVESLRTQGAGPEQTKPRRRRSRVRCASYRDSLLAAVQWLPEVAWLVGSCCCVVVLVVVLRMFDGQHPPRWLGGLSLNTLLALLTSLAQIAYLVPVTEGLGQLRWLWFLRQPRSLADFDAIGNASRGPYGSLKLAFAFKGGLLGMLGAGIMIAGLLTSPVTQQAIAYETRTGPGSGNATVSRITAFSRNTGTSFAFDSTDIVNAKRAIMAGAYSQPNSAVTGDLGGQGTVSCSTADCEWPVFQSLGICTKVTNVTGHLQVSKAPDSDWGAVQAGFATYVATLPSAHVSLVAPDLHSFAVAIPSTGGSISFAASGVMKAAIVDAYLVYGNPSFSKDADPSFQAVEILYYWCARSYSVRADGGTIANAEQELPSTITSDATSLAAQFNGKFMACQEAGSDCQPGKQWGQTTLKAQGSNDGAAHSGLVVEELTGAYLSSLLGDSLGGGVDKSIPRGGQFLQGLSKQIYQQEGDLAWPIGMNLFPDPSRPSDPTVQLQAISQVTSNIAASLTNWLRLSGATFIGSNGTVSGTVLTEQTFIRVDWKWLTFLAGQILSSAVFVIAIAVWNHKEGIQAFKTSSLATMAALDEESRTYLGGFKDFTGLLDRAARLNVRLKKGSTSGLALWLATVKDGIDGYGPSFTGGLTSLRRRRYNLEKQVQQDMVVTVHDEGL</sequence>
<accession>A0AAN6S1Z1</accession>
<evidence type="ECO:0000313" key="4">
    <source>
        <dbReference type="Proteomes" id="UP001303473"/>
    </source>
</evidence>
<protein>
    <submittedName>
        <fullName evidence="3">Uncharacterized protein</fullName>
    </submittedName>
</protein>
<gene>
    <name evidence="3" type="ORF">QBC46DRAFT_394072</name>
</gene>
<dbReference type="EMBL" id="MU853870">
    <property type="protein sequence ID" value="KAK3936861.1"/>
    <property type="molecule type" value="Genomic_DNA"/>
</dbReference>
<dbReference type="Proteomes" id="UP001303473">
    <property type="component" value="Unassembled WGS sequence"/>
</dbReference>
<evidence type="ECO:0000256" key="2">
    <source>
        <dbReference type="SAM" id="Phobius"/>
    </source>
</evidence>